<evidence type="ECO:0000313" key="2">
    <source>
        <dbReference type="Proteomes" id="UP000272400"/>
    </source>
</evidence>
<keyword evidence="2" id="KW-1185">Reference proteome</keyword>
<evidence type="ECO:0000313" key="1">
    <source>
        <dbReference type="EMBL" id="ROO89191.1"/>
    </source>
</evidence>
<dbReference type="EMBL" id="RJKE01000001">
    <property type="protein sequence ID" value="ROO89191.1"/>
    <property type="molecule type" value="Genomic_DNA"/>
</dbReference>
<reference evidence="1 2" key="1">
    <citation type="submission" date="2018-11" db="EMBL/GenBank/DDBJ databases">
        <title>Sequencing the genomes of 1000 actinobacteria strains.</title>
        <authorList>
            <person name="Klenk H.-P."/>
        </authorList>
    </citation>
    <scope>NUCLEOTIDE SEQUENCE [LARGE SCALE GENOMIC DNA]</scope>
    <source>
        <strain evidence="1 2">DSM 44254</strain>
    </source>
</reference>
<dbReference type="Proteomes" id="UP000272400">
    <property type="component" value="Unassembled WGS sequence"/>
</dbReference>
<name>A0A3N1D6N6_9ACTN</name>
<organism evidence="1 2">
    <name type="scientific">Actinocorallia herbida</name>
    <dbReference type="NCBI Taxonomy" id="58109"/>
    <lineage>
        <taxon>Bacteria</taxon>
        <taxon>Bacillati</taxon>
        <taxon>Actinomycetota</taxon>
        <taxon>Actinomycetes</taxon>
        <taxon>Streptosporangiales</taxon>
        <taxon>Thermomonosporaceae</taxon>
        <taxon>Actinocorallia</taxon>
    </lineage>
</organism>
<comment type="caution">
    <text evidence="1">The sequence shown here is derived from an EMBL/GenBank/DDBJ whole genome shotgun (WGS) entry which is preliminary data.</text>
</comment>
<sequence>MGVLLERFPGLRVGWSGTVRHAGIAARGADDLPVVLDK</sequence>
<gene>
    <name evidence="1" type="ORF">EDD29_6878</name>
</gene>
<proteinExistence type="predicted"/>
<protein>
    <submittedName>
        <fullName evidence="1">Uncharacterized protein</fullName>
    </submittedName>
</protein>
<dbReference type="AlphaFoldDB" id="A0A3N1D6N6"/>
<accession>A0A3N1D6N6</accession>